<feature type="domain" description="FAS1" evidence="1">
    <location>
        <begin position="513"/>
        <end position="648"/>
    </location>
</feature>
<dbReference type="PROSITE" id="PS50213">
    <property type="entry name" value="FAS1"/>
    <property type="match status" value="2"/>
</dbReference>
<dbReference type="Proteomes" id="UP000625283">
    <property type="component" value="Unassembled WGS sequence"/>
</dbReference>
<organism evidence="2 3">
    <name type="scientific">Sphingobacterium faecale</name>
    <dbReference type="NCBI Taxonomy" id="2803775"/>
    <lineage>
        <taxon>Bacteria</taxon>
        <taxon>Pseudomonadati</taxon>
        <taxon>Bacteroidota</taxon>
        <taxon>Sphingobacteriia</taxon>
        <taxon>Sphingobacteriales</taxon>
        <taxon>Sphingobacteriaceae</taxon>
        <taxon>Sphingobacterium</taxon>
    </lineage>
</organism>
<proteinExistence type="predicted"/>
<feature type="domain" description="FAS1" evidence="1">
    <location>
        <begin position="38"/>
        <end position="209"/>
    </location>
</feature>
<comment type="caution">
    <text evidence="2">The sequence shown here is derived from an EMBL/GenBank/DDBJ whole genome shotgun (WGS) entry which is preliminary data.</text>
</comment>
<reference evidence="2 3" key="1">
    <citation type="submission" date="2021-01" db="EMBL/GenBank/DDBJ databases">
        <title>C459-1 draft genome sequence.</title>
        <authorList>
            <person name="Zhang X.-F."/>
        </authorList>
    </citation>
    <scope>NUCLEOTIDE SEQUENCE [LARGE SCALE GENOMIC DNA]</scope>
    <source>
        <strain evidence="3">C459-1</strain>
    </source>
</reference>
<dbReference type="InterPro" id="IPR036378">
    <property type="entry name" value="FAS1_dom_sf"/>
</dbReference>
<gene>
    <name evidence="2" type="ORF">JKG61_08885</name>
</gene>
<evidence type="ECO:0000313" key="2">
    <source>
        <dbReference type="EMBL" id="MBL1408860.1"/>
    </source>
</evidence>
<dbReference type="Pfam" id="PF02469">
    <property type="entry name" value="Fasciclin"/>
    <property type="match status" value="2"/>
</dbReference>
<dbReference type="SMART" id="SM00554">
    <property type="entry name" value="FAS1"/>
    <property type="match status" value="2"/>
</dbReference>
<name>A0ABS1R2D3_9SPHI</name>
<dbReference type="PANTHER" id="PTHR10900">
    <property type="entry name" value="PERIOSTIN-RELATED"/>
    <property type="match status" value="1"/>
</dbReference>
<keyword evidence="3" id="KW-1185">Reference proteome</keyword>
<dbReference type="SUPFAM" id="SSF82153">
    <property type="entry name" value="FAS1 domain"/>
    <property type="match status" value="2"/>
</dbReference>
<sequence>MQANYLRYLTVILFFGMCCMQSCNKHFNEYYHPKSTLGNSILGILEEKGEYGLFLSLIDKADLRKSLSESAIYTCLAPKDDFVKAYFFDKLKYSSLEQVPLTEVRAYINYHFINGMYYTYDLEKRYTATQSAISKSRITNYKTRSEGKNVGKNLRILTPSFFTAQASDFEYMYGEHDGAGYFVEGVRISKSEYDIDARNGVVHVLDAPLYPALRTDMALANDPDLSIFSQWVERHAQYVLGDVDENGNVDTTLYKNFSFGRNLADENILSTLFAPTNEAIAAYFAPYMNLLDNTLDSVPPHVMYSFIRSSVHANLWYHSDLVRNDPQWNALTGFIRFGNPVLESIQGVTPASNSFIYKTNRLMESPEMSSVRSGIMMKYKEYSQWFWMMTNRGLGSGLVDVLFYQHSPKTLLVQSDEVWGSPFAQDMDAIGLEARLKECKTGIFHFDAHADGGFKKRFYPTDEGYILYDNNKFYDYTGHAVNLLTPTPVWSKPTGAIYEIDGFLQPLDRLDTENTVWKEIQSNASLSSFKSLVDKALMAGELQLTGFFTYSVFAPSNAAISAAGINVATISADAAKTIVNRHIVTNRHLFTDGVFNGQLTNKRGEYLTFSGAWDTFRIQYQANVAAPLSNASNMQGSNGVVHIINKVL</sequence>
<dbReference type="EMBL" id="JAERTY010000004">
    <property type="protein sequence ID" value="MBL1408860.1"/>
    <property type="molecule type" value="Genomic_DNA"/>
</dbReference>
<dbReference type="RefSeq" id="WP_202102617.1">
    <property type="nucleotide sequence ID" value="NZ_JAERTY010000004.1"/>
</dbReference>
<dbReference type="InterPro" id="IPR050904">
    <property type="entry name" value="Adhesion/Biosynth-related"/>
</dbReference>
<dbReference type="InterPro" id="IPR000782">
    <property type="entry name" value="FAS1_domain"/>
</dbReference>
<dbReference type="PANTHER" id="PTHR10900:SF77">
    <property type="entry name" value="FI19380P1"/>
    <property type="match status" value="1"/>
</dbReference>
<dbReference type="Gene3D" id="2.30.180.10">
    <property type="entry name" value="FAS1 domain"/>
    <property type="match status" value="3"/>
</dbReference>
<evidence type="ECO:0000313" key="3">
    <source>
        <dbReference type="Proteomes" id="UP000625283"/>
    </source>
</evidence>
<evidence type="ECO:0000259" key="1">
    <source>
        <dbReference type="PROSITE" id="PS50213"/>
    </source>
</evidence>
<accession>A0ABS1R2D3</accession>
<protein>
    <submittedName>
        <fullName evidence="2">Fasciclin domain-containing protein</fullName>
    </submittedName>
</protein>